<dbReference type="EMBL" id="APQL01000004">
    <property type="protein sequence ID" value="ENW07829.1"/>
    <property type="molecule type" value="Genomic_DNA"/>
</dbReference>
<organism evidence="1 2">
    <name type="scientific">Acinetobacter beijerinckii CIP 110307</name>
    <dbReference type="NCBI Taxonomy" id="1217648"/>
    <lineage>
        <taxon>Bacteria</taxon>
        <taxon>Pseudomonadati</taxon>
        <taxon>Pseudomonadota</taxon>
        <taxon>Gammaproteobacteria</taxon>
        <taxon>Moraxellales</taxon>
        <taxon>Moraxellaceae</taxon>
        <taxon>Acinetobacter</taxon>
    </lineage>
</organism>
<dbReference type="AlphaFoldDB" id="N9FSN0"/>
<dbReference type="PANTHER" id="PTHR39206">
    <property type="entry name" value="SLL8004 PROTEIN"/>
    <property type="match status" value="1"/>
</dbReference>
<dbReference type="InterPro" id="IPR027417">
    <property type="entry name" value="P-loop_NTPase"/>
</dbReference>
<dbReference type="Gene3D" id="3.40.50.300">
    <property type="entry name" value="P-loop containing nucleotide triphosphate hydrolases"/>
    <property type="match status" value="1"/>
</dbReference>
<dbReference type="Proteomes" id="UP000017670">
    <property type="component" value="Unassembled WGS sequence"/>
</dbReference>
<reference evidence="1 2" key="1">
    <citation type="submission" date="2013-02" db="EMBL/GenBank/DDBJ databases">
        <title>The Genome Sequence of Acinetobacter beijerinckii CIP 110307.</title>
        <authorList>
            <consortium name="The Broad Institute Genome Sequencing Platform"/>
            <consortium name="The Broad Institute Genome Sequencing Center for Infectious Disease"/>
            <person name="Cerqueira G."/>
            <person name="Feldgarden M."/>
            <person name="Courvalin P."/>
            <person name="Perichon B."/>
            <person name="Grillot-Courvalin C."/>
            <person name="Clermont D."/>
            <person name="Rocha E."/>
            <person name="Yoon E.-J."/>
            <person name="Nemec A."/>
            <person name="Walker B."/>
            <person name="Young S.K."/>
            <person name="Zeng Q."/>
            <person name="Gargeya S."/>
            <person name="Fitzgerald M."/>
            <person name="Haas B."/>
            <person name="Abouelleil A."/>
            <person name="Alvarado L."/>
            <person name="Arachchi H.M."/>
            <person name="Berlin A.M."/>
            <person name="Chapman S.B."/>
            <person name="Dewar J."/>
            <person name="Goldberg J."/>
            <person name="Griggs A."/>
            <person name="Gujja S."/>
            <person name="Hansen M."/>
            <person name="Howarth C."/>
            <person name="Imamovic A."/>
            <person name="Larimer J."/>
            <person name="McCowan C."/>
            <person name="Murphy C."/>
            <person name="Neiman D."/>
            <person name="Pearson M."/>
            <person name="Priest M."/>
            <person name="Roberts A."/>
            <person name="Saif S."/>
            <person name="Shea T."/>
            <person name="Sisk P."/>
            <person name="Sykes S."/>
            <person name="Wortman J."/>
            <person name="Nusbaum C."/>
            <person name="Birren B."/>
        </authorList>
    </citation>
    <scope>NUCLEOTIDE SEQUENCE [LARGE SCALE GENOMIC DNA]</scope>
    <source>
        <strain evidence="1 2">CIP 110307</strain>
    </source>
</reference>
<sequence>MSHISKVEFLREAQIQGFKTYLYFVSTVDPDINIARVNYRVSMGGHAVPHQKIRDRYYRSMKLLMQAVEVTDRAFIFDNSSDGQKAAFLAEI</sequence>
<gene>
    <name evidence="1" type="ORF">F933_01025</name>
</gene>
<dbReference type="HOGENOM" id="CLU_2406569_0_0_6"/>
<dbReference type="STRING" id="262668.GCA_000931715_03148"/>
<proteinExistence type="predicted"/>
<name>N9FSN0_9GAMM</name>
<keyword evidence="2" id="KW-1185">Reference proteome</keyword>
<dbReference type="PATRIC" id="fig|1217648.3.peg.1009"/>
<evidence type="ECO:0000313" key="2">
    <source>
        <dbReference type="Proteomes" id="UP000017670"/>
    </source>
</evidence>
<dbReference type="PANTHER" id="PTHR39206:SF1">
    <property type="entry name" value="SLL8004 PROTEIN"/>
    <property type="match status" value="1"/>
</dbReference>
<evidence type="ECO:0008006" key="3">
    <source>
        <dbReference type="Google" id="ProtNLM"/>
    </source>
</evidence>
<evidence type="ECO:0000313" key="1">
    <source>
        <dbReference type="EMBL" id="ENW07829.1"/>
    </source>
</evidence>
<dbReference type="eggNOG" id="COG4185">
    <property type="taxonomic scope" value="Bacteria"/>
</dbReference>
<protein>
    <recommendedName>
        <fullName evidence="3">Zeta toxin domain-containing protein</fullName>
    </recommendedName>
</protein>
<accession>N9FSN0</accession>
<comment type="caution">
    <text evidence="1">The sequence shown here is derived from an EMBL/GenBank/DDBJ whole genome shotgun (WGS) entry which is preliminary data.</text>
</comment>